<keyword evidence="2" id="KW-1185">Reference proteome</keyword>
<accession>A0A1I3FUK1</accession>
<sequence length="1144" mass="131111">MIDAVPNMTEENISSVKMSQINIDNEVFFKISNVDEMRPFFMSIVSDSNHWMFISSNGALSAGRKNSELALFPYYTDDKITESAEITGSKTIIKVSKNDEVLIWEPFSIRNHFKNIKRNLYKSFYGNSVIFEEINEDLGLVFKYKWSNSNVYGFVRETELKNISDFDINVSICDGLQNILPAGVGSDLQNSTSNLVDAYKRSELDSASKIGIFALSATIVDKAEPNESLTANIAYSLGFKNSKILLSSTQLQNFRDKKDVSQETDSKGEKGAYFIISDFNLSADETKEWTIVANVNQNISNIVSLSSEISDKENLIKNINSDIKLGTKNLLKLINSADGIQHTADLRDDTRYYSNTLFNIMRGGIFDDQYNIEKQDFLVSIKKRNSKIFTHYFEELNQLPEVFTKFELSELVEKLGNEDLKRLSVEYLPLKFSRRHGDPSRPWNKFSIETRSEKDGSKILNYEGNWRDIFQNWEALAHAFPAWQNSMLFRFLNASTFEGYNPYRIIKNGFDWETIEPDDPWSYIGYWGDHQIIYLLKFLEFSENYYPKYLEDLFLQKSFVYANVPYRIKNYQEILKNPKSTIDFVQKDELEIHKNKALLGEDATLKFNQKNEIHHVTFLEKILATTLSKLSNFIPEGGIWMNTQRPEWNDANNALVGNGVSMVTLNYLSRFLNFFKTILEKSEEKSVEISVELEVFFQSLLEIFTENQSLLQSKITDESRKKMMDLLGNAGSNYREQIYNNDFSGNFKSIKSSEILKLMTVSLAFLDKTIDANKKENGLYHAYNLVSYIENSATISHLSDMLEGQVAVLSSGHLSGNESLEVLDALRKSDLYRQDQNSYLLYPNNQIKGFLTKNVIPESEVFSSDILKNHIESGNKTLIEKDVKNHYHFNSNFKNADDLKQELEVLNIDKNEIIKILNIYENVFNHKEFTGRSGTFFGYEGLGSIYWHMVSKLLLALQEVTIKARKEGNSAEILNQLIDHYEDIKDGIGAHKSPKNYGSFPTDPYSHTPFHRGAQQPGMTGQVKEDLLARWGELGIVVEGGCVKFDPFLLRKSNFIETESEIKITDVNNGAINLKLPAKSMGFTLCQVPVVYLISNEKFIKIKYSDREEQISSNTLNEKLSAKIWERTGEIKAITVGILEEQLR</sequence>
<protein>
    <submittedName>
        <fullName evidence="1">Uncharacterized protein</fullName>
    </submittedName>
</protein>
<dbReference type="AlphaFoldDB" id="A0A1I3FUK1"/>
<reference evidence="1 2" key="1">
    <citation type="submission" date="2016-10" db="EMBL/GenBank/DDBJ databases">
        <authorList>
            <person name="de Groot N.N."/>
        </authorList>
    </citation>
    <scope>NUCLEOTIDE SEQUENCE [LARGE SCALE GENOMIC DNA]</scope>
    <source>
        <strain evidence="1 2">DSM 26000</strain>
    </source>
</reference>
<proteinExistence type="predicted"/>
<dbReference type="EMBL" id="FOQT01000002">
    <property type="protein sequence ID" value="SFI14923.1"/>
    <property type="molecule type" value="Genomic_DNA"/>
</dbReference>
<name>A0A1I3FUK1_9FLAO</name>
<evidence type="ECO:0000313" key="2">
    <source>
        <dbReference type="Proteomes" id="UP000198931"/>
    </source>
</evidence>
<gene>
    <name evidence="1" type="ORF">SAMN05443292_1640</name>
</gene>
<organism evidence="1 2">
    <name type="scientific">Halpernia frigidisoli</name>
    <dbReference type="NCBI Taxonomy" id="1125876"/>
    <lineage>
        <taxon>Bacteria</taxon>
        <taxon>Pseudomonadati</taxon>
        <taxon>Bacteroidota</taxon>
        <taxon>Flavobacteriia</taxon>
        <taxon>Flavobacteriales</taxon>
        <taxon>Weeksellaceae</taxon>
        <taxon>Chryseobacterium group</taxon>
        <taxon>Halpernia</taxon>
    </lineage>
</organism>
<evidence type="ECO:0000313" key="1">
    <source>
        <dbReference type="EMBL" id="SFI14923.1"/>
    </source>
</evidence>
<dbReference type="RefSeq" id="WP_090079603.1">
    <property type="nucleotide sequence ID" value="NZ_FOQT01000002.1"/>
</dbReference>
<dbReference type="STRING" id="1125876.SAMN05443292_1640"/>
<dbReference type="OrthoDB" id="219241at2"/>
<dbReference type="Proteomes" id="UP000198931">
    <property type="component" value="Unassembled WGS sequence"/>
</dbReference>